<proteinExistence type="predicted"/>
<accession>A0ABY4VJQ7</accession>
<organism evidence="2 3">
    <name type="scientific">Microbulbifer variabilis</name>
    <dbReference type="NCBI Taxonomy" id="266805"/>
    <lineage>
        <taxon>Bacteria</taxon>
        <taxon>Pseudomonadati</taxon>
        <taxon>Pseudomonadota</taxon>
        <taxon>Gammaproteobacteria</taxon>
        <taxon>Cellvibrionales</taxon>
        <taxon>Microbulbiferaceae</taxon>
        <taxon>Microbulbifer</taxon>
    </lineage>
</organism>
<protein>
    <submittedName>
        <fullName evidence="2">Uncharacterized protein</fullName>
    </submittedName>
</protein>
<gene>
    <name evidence="2" type="ORF">MJO52_03085</name>
</gene>
<reference evidence="2" key="1">
    <citation type="submission" date="2022-02" db="EMBL/GenBank/DDBJ databases">
        <title>Coral-associated bacteria.</title>
        <authorList>
            <person name="Tang K."/>
            <person name="Wang X."/>
        </authorList>
    </citation>
    <scope>NUCLEOTIDE SEQUENCE</scope>
    <source>
        <strain evidence="2">SCSIO 43006</strain>
    </source>
</reference>
<evidence type="ECO:0000256" key="1">
    <source>
        <dbReference type="SAM" id="MobiDB-lite"/>
    </source>
</evidence>
<evidence type="ECO:0000313" key="2">
    <source>
        <dbReference type="EMBL" id="USD22134.1"/>
    </source>
</evidence>
<dbReference type="EMBL" id="CP092418">
    <property type="protein sequence ID" value="USD22134.1"/>
    <property type="molecule type" value="Genomic_DNA"/>
</dbReference>
<sequence>MAQLYGHKWTSQRALYDSEQGERNGVYGEDFMLWARKTHGLSDKDWARGMENIEHRNIEAARRGESSWPPNYAEFLGLCQPSPGSAAHNRFKPLALPDDGAQERARRCGESELAKMRGLFQ</sequence>
<evidence type="ECO:0000313" key="3">
    <source>
        <dbReference type="Proteomes" id="UP001055658"/>
    </source>
</evidence>
<dbReference type="Proteomes" id="UP001055658">
    <property type="component" value="Chromosome"/>
</dbReference>
<feature type="region of interest" description="Disordered" evidence="1">
    <location>
        <begin position="89"/>
        <end position="108"/>
    </location>
</feature>
<name>A0ABY4VJQ7_9GAMM</name>
<keyword evidence="3" id="KW-1185">Reference proteome</keyword>
<dbReference type="RefSeq" id="WP_252084496.1">
    <property type="nucleotide sequence ID" value="NZ_CP092418.1"/>
</dbReference>